<feature type="domain" description="THH1/TOM1/TOM3" evidence="1">
    <location>
        <begin position="1"/>
        <end position="25"/>
    </location>
</feature>
<name>A0A022R4P9_ERYGU</name>
<protein>
    <recommendedName>
        <fullName evidence="1">THH1/TOM1/TOM3 domain-containing protein</fullName>
    </recommendedName>
</protein>
<dbReference type="Pfam" id="PF06454">
    <property type="entry name" value="THH1_TOM1-3_dom"/>
    <property type="match status" value="1"/>
</dbReference>
<dbReference type="EMBL" id="KI630612">
    <property type="protein sequence ID" value="EYU35537.1"/>
    <property type="molecule type" value="Genomic_DNA"/>
</dbReference>
<dbReference type="AlphaFoldDB" id="A0A022R4P9"/>
<sequence length="25" mass="2888">CFNAFEAAADLDVLDHPILNFIYYL</sequence>
<reference evidence="2 3" key="1">
    <citation type="journal article" date="2013" name="Proc. Natl. Acad. Sci. U.S.A.">
        <title>Fine-scale variation in meiotic recombination in Mimulus inferred from population shotgun sequencing.</title>
        <authorList>
            <person name="Hellsten U."/>
            <person name="Wright K.M."/>
            <person name="Jenkins J."/>
            <person name="Shu S."/>
            <person name="Yuan Y."/>
            <person name="Wessler S.R."/>
            <person name="Schmutz J."/>
            <person name="Willis J.H."/>
            <person name="Rokhsar D.S."/>
        </authorList>
    </citation>
    <scope>NUCLEOTIDE SEQUENCE [LARGE SCALE GENOMIC DNA]</scope>
    <source>
        <strain evidence="3">cv. DUN x IM62</strain>
    </source>
</reference>
<dbReference type="InterPro" id="IPR009457">
    <property type="entry name" value="THH1/TOM1/TOM3_dom"/>
</dbReference>
<feature type="non-terminal residue" evidence="2">
    <location>
        <position position="25"/>
    </location>
</feature>
<evidence type="ECO:0000313" key="2">
    <source>
        <dbReference type="EMBL" id="EYU35537.1"/>
    </source>
</evidence>
<accession>A0A022R4P9</accession>
<dbReference type="Proteomes" id="UP000030748">
    <property type="component" value="Unassembled WGS sequence"/>
</dbReference>
<evidence type="ECO:0000259" key="1">
    <source>
        <dbReference type="Pfam" id="PF06454"/>
    </source>
</evidence>
<evidence type="ECO:0000313" key="3">
    <source>
        <dbReference type="Proteomes" id="UP000030748"/>
    </source>
</evidence>
<gene>
    <name evidence="2" type="ORF">MIMGU_mgv1a0177171mg</name>
</gene>
<organism evidence="2 3">
    <name type="scientific">Erythranthe guttata</name>
    <name type="common">Yellow monkey flower</name>
    <name type="synonym">Mimulus guttatus</name>
    <dbReference type="NCBI Taxonomy" id="4155"/>
    <lineage>
        <taxon>Eukaryota</taxon>
        <taxon>Viridiplantae</taxon>
        <taxon>Streptophyta</taxon>
        <taxon>Embryophyta</taxon>
        <taxon>Tracheophyta</taxon>
        <taxon>Spermatophyta</taxon>
        <taxon>Magnoliopsida</taxon>
        <taxon>eudicotyledons</taxon>
        <taxon>Gunneridae</taxon>
        <taxon>Pentapetalae</taxon>
        <taxon>asterids</taxon>
        <taxon>lamiids</taxon>
        <taxon>Lamiales</taxon>
        <taxon>Phrymaceae</taxon>
        <taxon>Erythranthe</taxon>
    </lineage>
</organism>
<keyword evidence="3" id="KW-1185">Reference proteome</keyword>
<feature type="non-terminal residue" evidence="2">
    <location>
        <position position="1"/>
    </location>
</feature>
<proteinExistence type="predicted"/>